<proteinExistence type="predicted"/>
<dbReference type="Proteomes" id="UP000431304">
    <property type="component" value="Unassembled WGS sequence"/>
</dbReference>
<organism evidence="4 5">
    <name type="scientific">Eubacterium ramulus</name>
    <dbReference type="NCBI Taxonomy" id="39490"/>
    <lineage>
        <taxon>Bacteria</taxon>
        <taxon>Bacillati</taxon>
        <taxon>Bacillota</taxon>
        <taxon>Clostridia</taxon>
        <taxon>Eubacteriales</taxon>
        <taxon>Eubacteriaceae</taxon>
        <taxon>Eubacterium</taxon>
    </lineage>
</organism>
<dbReference type="AlphaFoldDB" id="A0A844DW56"/>
<dbReference type="GO" id="GO:0008477">
    <property type="term" value="F:purine nucleosidase activity"/>
    <property type="evidence" value="ECO:0007669"/>
    <property type="project" value="TreeGrafter"/>
</dbReference>
<name>A0A844DW56_EUBRA</name>
<evidence type="ECO:0000256" key="2">
    <source>
        <dbReference type="ARBA" id="ARBA00023295"/>
    </source>
</evidence>
<dbReference type="InterPro" id="IPR036452">
    <property type="entry name" value="Ribo_hydro-like"/>
</dbReference>
<evidence type="ECO:0000313" key="5">
    <source>
        <dbReference type="Proteomes" id="UP000431304"/>
    </source>
</evidence>
<gene>
    <name evidence="4" type="ORF">GKE72_01065</name>
</gene>
<dbReference type="PANTHER" id="PTHR12304:SF58">
    <property type="entry name" value="INOSINE_URIDINE-PREFERRING NUCLEOSIDE HYDROLASE DOMAIN-CONTAINING PROTEIN"/>
    <property type="match status" value="1"/>
</dbReference>
<accession>A0A844DW56</accession>
<evidence type="ECO:0000259" key="3">
    <source>
        <dbReference type="Pfam" id="PF01156"/>
    </source>
</evidence>
<dbReference type="RefSeq" id="WP_154314103.1">
    <property type="nucleotide sequence ID" value="NZ_JBKVAV010000004.1"/>
</dbReference>
<dbReference type="InterPro" id="IPR001910">
    <property type="entry name" value="Inosine/uridine_hydrolase_dom"/>
</dbReference>
<dbReference type="PANTHER" id="PTHR12304">
    <property type="entry name" value="INOSINE-URIDINE PREFERRING NUCLEOSIDE HYDROLASE"/>
    <property type="match status" value="1"/>
</dbReference>
<dbReference type="GO" id="GO:0005829">
    <property type="term" value="C:cytosol"/>
    <property type="evidence" value="ECO:0007669"/>
    <property type="project" value="TreeGrafter"/>
</dbReference>
<dbReference type="Gene3D" id="3.90.245.10">
    <property type="entry name" value="Ribonucleoside hydrolase-like"/>
    <property type="match status" value="1"/>
</dbReference>
<keyword evidence="2" id="KW-0326">Glycosidase</keyword>
<protein>
    <submittedName>
        <fullName evidence="4">Nucleoside hydrolase</fullName>
    </submittedName>
</protein>
<evidence type="ECO:0000313" key="4">
    <source>
        <dbReference type="EMBL" id="MSD14685.1"/>
    </source>
</evidence>
<dbReference type="EMBL" id="WKRA01000001">
    <property type="protein sequence ID" value="MSD14685.1"/>
    <property type="molecule type" value="Genomic_DNA"/>
</dbReference>
<dbReference type="InterPro" id="IPR023186">
    <property type="entry name" value="IUNH"/>
</dbReference>
<keyword evidence="1 4" id="KW-0378">Hydrolase</keyword>
<reference evidence="4 5" key="1">
    <citation type="journal article" date="2019" name="Nat. Med.">
        <title>A library of human gut bacterial isolates paired with longitudinal multiomics data enables mechanistic microbiome research.</title>
        <authorList>
            <person name="Poyet M."/>
            <person name="Groussin M."/>
            <person name="Gibbons S.M."/>
            <person name="Avila-Pacheco J."/>
            <person name="Jiang X."/>
            <person name="Kearney S.M."/>
            <person name="Perrotta A.R."/>
            <person name="Berdy B."/>
            <person name="Zhao S."/>
            <person name="Lieberman T.D."/>
            <person name="Swanson P.K."/>
            <person name="Smith M."/>
            <person name="Roesemann S."/>
            <person name="Alexander J.E."/>
            <person name="Rich S.A."/>
            <person name="Livny J."/>
            <person name="Vlamakis H."/>
            <person name="Clish C."/>
            <person name="Bullock K."/>
            <person name="Deik A."/>
            <person name="Scott J."/>
            <person name="Pierce K.A."/>
            <person name="Xavier R.J."/>
            <person name="Alm E.J."/>
        </authorList>
    </citation>
    <scope>NUCLEOTIDE SEQUENCE [LARGE SCALE GENOMIC DNA]</scope>
    <source>
        <strain evidence="4 5">BIOML-A3</strain>
    </source>
</reference>
<feature type="domain" description="Inosine/uridine-preferring nucleoside hydrolase" evidence="3">
    <location>
        <begin position="17"/>
        <end position="261"/>
    </location>
</feature>
<sequence>MRKSIYLVPPEKRVRLFIDTDANCEADDQYAILHALMTQKAVVKGVIAEHYGAKMPEEMKKSYQEIMKIFMMGGFDPGVVYKGAEAPLQNEETAGEGAGISALIEEAMKEEKRPLFVICQGALTNIASAILKQPEICERMLLVIIGGTNYPVGGYEFNTMNDPAAFNVVMKSKVPCWIIPEEVYSTMQVGMAELVEKVMDRDQIGRYLVQRTMEMASVMCKVVPDYSAQAPFEYALGFPNGESWCLGDSCGIGVLISHNSGQYKEVKAPYVKEDGTYEIKEQVKTVRWYQSINSRFILEDFFAKIEYYFG</sequence>
<dbReference type="GO" id="GO:0006152">
    <property type="term" value="P:purine nucleoside catabolic process"/>
    <property type="evidence" value="ECO:0007669"/>
    <property type="project" value="TreeGrafter"/>
</dbReference>
<comment type="caution">
    <text evidence="4">The sequence shown here is derived from an EMBL/GenBank/DDBJ whole genome shotgun (WGS) entry which is preliminary data.</text>
</comment>
<dbReference type="SUPFAM" id="SSF53590">
    <property type="entry name" value="Nucleoside hydrolase"/>
    <property type="match status" value="1"/>
</dbReference>
<dbReference type="Pfam" id="PF01156">
    <property type="entry name" value="IU_nuc_hydro"/>
    <property type="match status" value="1"/>
</dbReference>
<evidence type="ECO:0000256" key="1">
    <source>
        <dbReference type="ARBA" id="ARBA00022801"/>
    </source>
</evidence>